<dbReference type="Proteomes" id="UP000517916">
    <property type="component" value="Unassembled WGS sequence"/>
</dbReference>
<protein>
    <submittedName>
        <fullName evidence="1">Uncharacterized protein</fullName>
    </submittedName>
</protein>
<name>A0ABR6BBX0_9PSEU</name>
<proteinExistence type="predicted"/>
<evidence type="ECO:0000313" key="1">
    <source>
        <dbReference type="EMBL" id="MBA8924231.1"/>
    </source>
</evidence>
<dbReference type="EMBL" id="JACJID010000001">
    <property type="protein sequence ID" value="MBA8924231.1"/>
    <property type="molecule type" value="Genomic_DNA"/>
</dbReference>
<accession>A0ABR6BBX0</accession>
<organism evidence="1 2">
    <name type="scientific">Kutzneria viridogrisea</name>
    <dbReference type="NCBI Taxonomy" id="47990"/>
    <lineage>
        <taxon>Bacteria</taxon>
        <taxon>Bacillati</taxon>
        <taxon>Actinomycetota</taxon>
        <taxon>Actinomycetes</taxon>
        <taxon>Pseudonocardiales</taxon>
        <taxon>Pseudonocardiaceae</taxon>
        <taxon>Kutzneria</taxon>
    </lineage>
</organism>
<comment type="caution">
    <text evidence="1">The sequence shown here is derived from an EMBL/GenBank/DDBJ whole genome shotgun (WGS) entry which is preliminary data.</text>
</comment>
<evidence type="ECO:0000313" key="2">
    <source>
        <dbReference type="Proteomes" id="UP000517916"/>
    </source>
</evidence>
<gene>
    <name evidence="1" type="ORF">BC739_001428</name>
</gene>
<reference evidence="1 2" key="1">
    <citation type="submission" date="2020-08" db="EMBL/GenBank/DDBJ databases">
        <title>Genomic Encyclopedia of Archaeal and Bacterial Type Strains, Phase II (KMG-II): from individual species to whole genera.</title>
        <authorList>
            <person name="Goeker M."/>
        </authorList>
    </citation>
    <scope>NUCLEOTIDE SEQUENCE [LARGE SCALE GENOMIC DNA]</scope>
    <source>
        <strain evidence="1 2">DSM 43850</strain>
    </source>
</reference>
<sequence>MSQPVIAVVRRGAGPGETALLELLRQETWSESASFSPVS</sequence>
<keyword evidence="2" id="KW-1185">Reference proteome</keyword>